<organism evidence="2 3">
    <name type="scientific">Deinococcus metallilatus</name>
    <dbReference type="NCBI Taxonomy" id="1211322"/>
    <lineage>
        <taxon>Bacteria</taxon>
        <taxon>Thermotogati</taxon>
        <taxon>Deinococcota</taxon>
        <taxon>Deinococci</taxon>
        <taxon>Deinococcales</taxon>
        <taxon>Deinococcaceae</taxon>
        <taxon>Deinococcus</taxon>
    </lineage>
</organism>
<evidence type="ECO:0000313" key="3">
    <source>
        <dbReference type="Proteomes" id="UP000308000"/>
    </source>
</evidence>
<evidence type="ECO:0000313" key="2">
    <source>
        <dbReference type="EMBL" id="TLK26498.1"/>
    </source>
</evidence>
<name>A0AAJ5JYA4_9DEIO</name>
<proteinExistence type="predicted"/>
<evidence type="ECO:0000256" key="1">
    <source>
        <dbReference type="SAM" id="MobiDB-lite"/>
    </source>
</evidence>
<reference evidence="2 3" key="1">
    <citation type="submission" date="2019-04" db="EMBL/GenBank/DDBJ databases">
        <title>Deinococcus metalilatus MA1002 mutant No.5.</title>
        <authorList>
            <person name="Park W."/>
            <person name="Park C."/>
        </authorList>
    </citation>
    <scope>NUCLEOTIDE SEQUENCE [LARGE SCALE GENOMIC DNA]</scope>
    <source>
        <strain evidence="2 3">MA1002-m5</strain>
    </source>
</reference>
<dbReference type="Proteomes" id="UP000308000">
    <property type="component" value="Unassembled WGS sequence"/>
</dbReference>
<dbReference type="EMBL" id="VBRC01000007">
    <property type="protein sequence ID" value="TLK26498.1"/>
    <property type="molecule type" value="Genomic_DNA"/>
</dbReference>
<sequence length="88" mass="8252">MAGGGAGGRCGGGAGGAGGGLGGSPGGGDVAGILRLAGLSPLAGTLARTAGRVGRGRVLHGIGRWVADFPAGRDGHDLAVHGRTDLEQ</sequence>
<protein>
    <submittedName>
        <fullName evidence="2">Uncharacterized protein</fullName>
    </submittedName>
</protein>
<feature type="region of interest" description="Disordered" evidence="1">
    <location>
        <begin position="1"/>
        <end position="22"/>
    </location>
</feature>
<comment type="caution">
    <text evidence="2">The sequence shown here is derived from an EMBL/GenBank/DDBJ whole genome shotgun (WGS) entry which is preliminary data.</text>
</comment>
<accession>A0AAJ5JYA4</accession>
<dbReference type="AlphaFoldDB" id="A0AAJ5JYA4"/>
<gene>
    <name evidence="2" type="ORF">FCS05_10865</name>
</gene>